<dbReference type="SMART" id="SM00382">
    <property type="entry name" value="AAA"/>
    <property type="match status" value="1"/>
</dbReference>
<evidence type="ECO:0000256" key="1">
    <source>
        <dbReference type="ARBA" id="ARBA00005417"/>
    </source>
</evidence>
<reference evidence="6 7" key="1">
    <citation type="journal article" date="2017" name="ISME J.">
        <title>Energy and carbon metabolisms in a deep terrestrial subsurface fluid microbial community.</title>
        <authorList>
            <person name="Momper L."/>
            <person name="Jungbluth S.P."/>
            <person name="Lee M.D."/>
            <person name="Amend J.P."/>
        </authorList>
    </citation>
    <scope>NUCLEOTIDE SEQUENCE [LARGE SCALE GENOMIC DNA]</scope>
    <source>
        <strain evidence="6">SURF_17</strain>
    </source>
</reference>
<evidence type="ECO:0000256" key="2">
    <source>
        <dbReference type="ARBA" id="ARBA00022448"/>
    </source>
</evidence>
<accession>A0A419EWU8</accession>
<dbReference type="PROSITE" id="PS00211">
    <property type="entry name" value="ABC_TRANSPORTER_1"/>
    <property type="match status" value="1"/>
</dbReference>
<evidence type="ECO:0000259" key="5">
    <source>
        <dbReference type="PROSITE" id="PS50893"/>
    </source>
</evidence>
<dbReference type="InterPro" id="IPR003593">
    <property type="entry name" value="AAA+_ATPase"/>
</dbReference>
<evidence type="ECO:0000256" key="4">
    <source>
        <dbReference type="ARBA" id="ARBA00022840"/>
    </source>
</evidence>
<dbReference type="Pfam" id="PF00005">
    <property type="entry name" value="ABC_tran"/>
    <property type="match status" value="1"/>
</dbReference>
<dbReference type="InterPro" id="IPR017871">
    <property type="entry name" value="ABC_transporter-like_CS"/>
</dbReference>
<proteinExistence type="inferred from homology"/>
<comment type="similarity">
    <text evidence="1">Belongs to the ABC transporter superfamily.</text>
</comment>
<dbReference type="PROSITE" id="PS50893">
    <property type="entry name" value="ABC_TRANSPORTER_2"/>
    <property type="match status" value="1"/>
</dbReference>
<keyword evidence="4 6" id="KW-0067">ATP-binding</keyword>
<protein>
    <submittedName>
        <fullName evidence="6">Metal ABC transporter ATP-binding protein</fullName>
    </submittedName>
</protein>
<dbReference type="Proteomes" id="UP000285961">
    <property type="component" value="Unassembled WGS sequence"/>
</dbReference>
<dbReference type="SUPFAM" id="SSF52540">
    <property type="entry name" value="P-loop containing nucleoside triphosphate hydrolases"/>
    <property type="match status" value="1"/>
</dbReference>
<evidence type="ECO:0000256" key="3">
    <source>
        <dbReference type="ARBA" id="ARBA00022741"/>
    </source>
</evidence>
<organism evidence="6 7">
    <name type="scientific">Candidatus Abyssobacteria bacterium SURF_17</name>
    <dbReference type="NCBI Taxonomy" id="2093361"/>
    <lineage>
        <taxon>Bacteria</taxon>
        <taxon>Pseudomonadati</taxon>
        <taxon>Candidatus Hydrogenedentota</taxon>
        <taxon>Candidatus Abyssobacteria</taxon>
    </lineage>
</organism>
<dbReference type="Gene3D" id="3.40.50.300">
    <property type="entry name" value="P-loop containing nucleotide triphosphate hydrolases"/>
    <property type="match status" value="1"/>
</dbReference>
<name>A0A419EWU8_9BACT</name>
<dbReference type="PANTHER" id="PTHR42734:SF17">
    <property type="entry name" value="METAL TRANSPORT SYSTEM ATP-BINDING PROTEIN TM_0124-RELATED"/>
    <property type="match status" value="1"/>
</dbReference>
<keyword evidence="2" id="KW-0813">Transport</keyword>
<evidence type="ECO:0000313" key="6">
    <source>
        <dbReference type="EMBL" id="RJP69178.1"/>
    </source>
</evidence>
<dbReference type="InterPro" id="IPR050153">
    <property type="entry name" value="Metal_Ion_Import_ABC"/>
</dbReference>
<dbReference type="GO" id="GO:0005524">
    <property type="term" value="F:ATP binding"/>
    <property type="evidence" value="ECO:0007669"/>
    <property type="project" value="UniProtKB-KW"/>
</dbReference>
<dbReference type="CDD" id="cd03235">
    <property type="entry name" value="ABC_Metallic_Cations"/>
    <property type="match status" value="1"/>
</dbReference>
<dbReference type="InterPro" id="IPR003439">
    <property type="entry name" value="ABC_transporter-like_ATP-bd"/>
</dbReference>
<dbReference type="PANTHER" id="PTHR42734">
    <property type="entry name" value="METAL TRANSPORT SYSTEM ATP-BINDING PROTEIN TM_0124-RELATED"/>
    <property type="match status" value="1"/>
</dbReference>
<sequence length="235" mass="26594">MGDDKILEIRNLTVRYNEHVILNELNFYVNTGEIVAIIGPNGSGKTTLLKAILGLIPYKGEVRIFGGPPRLALKEIGYVPQRLDFDKTFPLMVKEFLGFVKVTNRPWREEVLREAGVNALMEKRLGELSGGQLQRLLIARAMLKEPRLLLLDEATSGVDVAAEMTFFELIEHVNKTHGVTVMLISHEVNMVYKFATQILCLNKDLVCNGRPKEAITQEVLEKLYGKNIQFQPHEH</sequence>
<gene>
    <name evidence="6" type="ORF">C4532_11455</name>
</gene>
<dbReference type="InterPro" id="IPR027417">
    <property type="entry name" value="P-loop_NTPase"/>
</dbReference>
<evidence type="ECO:0000313" key="7">
    <source>
        <dbReference type="Proteomes" id="UP000285961"/>
    </source>
</evidence>
<dbReference type="AlphaFoldDB" id="A0A419EWU8"/>
<dbReference type="GO" id="GO:0016887">
    <property type="term" value="F:ATP hydrolysis activity"/>
    <property type="evidence" value="ECO:0007669"/>
    <property type="project" value="InterPro"/>
</dbReference>
<feature type="domain" description="ABC transporter" evidence="5">
    <location>
        <begin position="7"/>
        <end position="228"/>
    </location>
</feature>
<comment type="caution">
    <text evidence="6">The sequence shown here is derived from an EMBL/GenBank/DDBJ whole genome shotgun (WGS) entry which is preliminary data.</text>
</comment>
<keyword evidence="3" id="KW-0547">Nucleotide-binding</keyword>
<dbReference type="EMBL" id="QZKI01000085">
    <property type="protein sequence ID" value="RJP69178.1"/>
    <property type="molecule type" value="Genomic_DNA"/>
</dbReference>